<feature type="transmembrane region" description="Helical" evidence="6">
    <location>
        <begin position="299"/>
        <end position="317"/>
    </location>
</feature>
<feature type="transmembrane region" description="Helical" evidence="6">
    <location>
        <begin position="180"/>
        <end position="204"/>
    </location>
</feature>
<feature type="domain" description="Rhodopsin" evidence="8">
    <location>
        <begin position="123"/>
        <end position="358"/>
    </location>
</feature>
<keyword evidence="7" id="KW-0732">Signal</keyword>
<dbReference type="EMBL" id="KV441558">
    <property type="protein sequence ID" value="OAG01261.1"/>
    <property type="molecule type" value="Genomic_DNA"/>
</dbReference>
<feature type="chain" id="PRO_5008057602" description="Rhodopsin domain-containing protein" evidence="7">
    <location>
        <begin position="20"/>
        <end position="442"/>
    </location>
</feature>
<feature type="transmembrane region" description="Helical" evidence="6">
    <location>
        <begin position="138"/>
        <end position="160"/>
    </location>
</feature>
<reference evidence="9 10" key="1">
    <citation type="submission" date="2016-05" db="EMBL/GenBank/DDBJ databases">
        <title>Comparative analysis of secretome profiles of manganese(II)-oxidizing ascomycete fungi.</title>
        <authorList>
            <consortium name="DOE Joint Genome Institute"/>
            <person name="Zeiner C.A."/>
            <person name="Purvine S.O."/>
            <person name="Zink E.M."/>
            <person name="Wu S."/>
            <person name="Pasa-Tolic L."/>
            <person name="Chaput D.L."/>
            <person name="Haridas S."/>
            <person name="Grigoriev I.V."/>
            <person name="Santelli C.M."/>
            <person name="Hansel C.M."/>
        </authorList>
    </citation>
    <scope>NUCLEOTIDE SEQUENCE [LARGE SCALE GENOMIC DNA]</scope>
    <source>
        <strain evidence="9 10">AP3s5-JAC2a</strain>
    </source>
</reference>
<evidence type="ECO:0000256" key="2">
    <source>
        <dbReference type="ARBA" id="ARBA00022692"/>
    </source>
</evidence>
<sequence length="442" mass="48477">MKWATFFAGCALFAPMVAGAMQTELTPRQSVDIPVCMKQCEDVGSSTCFQQFGQGKITCECRAALDSSAAQACLQKSCKPKDIFTTLNAVASACNEPLRDKGTSYRTICIVFFTLASIAVVGRFATHFTVGRTNLLDNANIGLGYLLNVVLFACCMKMSYLGLGRDMWTLEDDTITTTLLYFWVSEYVYFGSIGLIKTSFLIFFLQIFPLKSFRRIVWICITVNLTATFACAIAAVFVCSPITFAWTQWDGEHQGKCVSNNDLAFAHAGIGIVMDFITLALPISQIWNLHMSSKKKIGVLLMFSVGAFVTIVSILRLRSLVHFAKTQNMTWDYLEASLWSVIETEVGLICACMPSIRLGLARLFPKILGSSVNSNSKQTGANNSHGNTLGTNWSVNGIGVTTSVRVSHAMRPQTNDHASFVQLVEIDADQKSAKSNKSDDAK</sequence>
<feature type="transmembrane region" description="Helical" evidence="6">
    <location>
        <begin position="105"/>
        <end position="126"/>
    </location>
</feature>
<proteinExistence type="inferred from homology"/>
<dbReference type="AlphaFoldDB" id="A0A177C276"/>
<evidence type="ECO:0000256" key="5">
    <source>
        <dbReference type="ARBA" id="ARBA00038359"/>
    </source>
</evidence>
<dbReference type="STRING" id="1460663.A0A177C276"/>
<dbReference type="Proteomes" id="UP000077069">
    <property type="component" value="Unassembled WGS sequence"/>
</dbReference>
<dbReference type="PANTHER" id="PTHR33048:SF143">
    <property type="entry name" value="EXTRACELLULAR MEMBRANE PROTEIN CFEM DOMAIN-CONTAINING PROTEIN-RELATED"/>
    <property type="match status" value="1"/>
</dbReference>
<keyword evidence="4 6" id="KW-0472">Membrane</keyword>
<evidence type="ECO:0000256" key="1">
    <source>
        <dbReference type="ARBA" id="ARBA00004141"/>
    </source>
</evidence>
<evidence type="ECO:0000256" key="7">
    <source>
        <dbReference type="SAM" id="SignalP"/>
    </source>
</evidence>
<keyword evidence="2 6" id="KW-0812">Transmembrane</keyword>
<evidence type="ECO:0000259" key="8">
    <source>
        <dbReference type="Pfam" id="PF20684"/>
    </source>
</evidence>
<dbReference type="PANTHER" id="PTHR33048">
    <property type="entry name" value="PTH11-LIKE INTEGRAL MEMBRANE PROTEIN (AFU_ORTHOLOGUE AFUA_5G11245)"/>
    <property type="match status" value="1"/>
</dbReference>
<evidence type="ECO:0000313" key="10">
    <source>
        <dbReference type="Proteomes" id="UP000077069"/>
    </source>
</evidence>
<organism evidence="9 10">
    <name type="scientific">Paraphaeosphaeria sporulosa</name>
    <dbReference type="NCBI Taxonomy" id="1460663"/>
    <lineage>
        <taxon>Eukaryota</taxon>
        <taxon>Fungi</taxon>
        <taxon>Dikarya</taxon>
        <taxon>Ascomycota</taxon>
        <taxon>Pezizomycotina</taxon>
        <taxon>Dothideomycetes</taxon>
        <taxon>Pleosporomycetidae</taxon>
        <taxon>Pleosporales</taxon>
        <taxon>Massarineae</taxon>
        <taxon>Didymosphaeriaceae</taxon>
        <taxon>Paraphaeosphaeria</taxon>
    </lineage>
</organism>
<dbReference type="InterPro" id="IPR049326">
    <property type="entry name" value="Rhodopsin_dom_fungi"/>
</dbReference>
<keyword evidence="10" id="KW-1185">Reference proteome</keyword>
<evidence type="ECO:0000256" key="3">
    <source>
        <dbReference type="ARBA" id="ARBA00022989"/>
    </source>
</evidence>
<comment type="subcellular location">
    <subcellularLocation>
        <location evidence="1">Membrane</location>
        <topology evidence="1">Multi-pass membrane protein</topology>
    </subcellularLocation>
</comment>
<dbReference type="OrthoDB" id="2496787at2759"/>
<accession>A0A177C276</accession>
<dbReference type="Pfam" id="PF20684">
    <property type="entry name" value="Fung_rhodopsin"/>
    <property type="match status" value="1"/>
</dbReference>
<feature type="transmembrane region" description="Helical" evidence="6">
    <location>
        <begin position="216"/>
        <end position="244"/>
    </location>
</feature>
<dbReference type="GO" id="GO:0016020">
    <property type="term" value="C:membrane"/>
    <property type="evidence" value="ECO:0007669"/>
    <property type="project" value="UniProtKB-SubCell"/>
</dbReference>
<dbReference type="InParanoid" id="A0A177C276"/>
<dbReference type="InterPro" id="IPR052337">
    <property type="entry name" value="SAT4-like"/>
</dbReference>
<gene>
    <name evidence="9" type="ORF">CC84DRAFT_1263256</name>
</gene>
<feature type="transmembrane region" description="Helical" evidence="6">
    <location>
        <begin position="264"/>
        <end position="287"/>
    </location>
</feature>
<evidence type="ECO:0000256" key="6">
    <source>
        <dbReference type="SAM" id="Phobius"/>
    </source>
</evidence>
<feature type="signal peptide" evidence="7">
    <location>
        <begin position="1"/>
        <end position="19"/>
    </location>
</feature>
<keyword evidence="3 6" id="KW-1133">Transmembrane helix</keyword>
<protein>
    <recommendedName>
        <fullName evidence="8">Rhodopsin domain-containing protein</fullName>
    </recommendedName>
</protein>
<evidence type="ECO:0000313" key="9">
    <source>
        <dbReference type="EMBL" id="OAG01261.1"/>
    </source>
</evidence>
<name>A0A177C276_9PLEO</name>
<comment type="similarity">
    <text evidence="5">Belongs to the SAT4 family.</text>
</comment>
<dbReference type="GeneID" id="28768711"/>
<dbReference type="RefSeq" id="XP_018031626.1">
    <property type="nucleotide sequence ID" value="XM_018185225.1"/>
</dbReference>
<evidence type="ECO:0000256" key="4">
    <source>
        <dbReference type="ARBA" id="ARBA00023136"/>
    </source>
</evidence>